<dbReference type="InterPro" id="IPR002347">
    <property type="entry name" value="SDR_fam"/>
</dbReference>
<dbReference type="PANTHER" id="PTHR43976:SF16">
    <property type="entry name" value="SHORT-CHAIN DEHYDROGENASE_REDUCTASE FAMILY PROTEIN"/>
    <property type="match status" value="1"/>
</dbReference>
<dbReference type="SUPFAM" id="SSF51735">
    <property type="entry name" value="NAD(P)-binding Rossmann-fold domains"/>
    <property type="match status" value="1"/>
</dbReference>
<gene>
    <name evidence="5" type="ORF">SAMN00790413_00942</name>
</gene>
<name>A0A1W1VCI9_9DEIO</name>
<dbReference type="InterPro" id="IPR020904">
    <property type="entry name" value="Sc_DH/Rdtase_CS"/>
</dbReference>
<keyword evidence="6" id="KW-1185">Reference proteome</keyword>
<dbReference type="GO" id="GO:0016491">
    <property type="term" value="F:oxidoreductase activity"/>
    <property type="evidence" value="ECO:0007669"/>
    <property type="project" value="UniProtKB-KW"/>
</dbReference>
<dbReference type="RefSeq" id="WP_084048524.1">
    <property type="nucleotide sequence ID" value="NZ_FWWU01000009.1"/>
</dbReference>
<evidence type="ECO:0000256" key="3">
    <source>
        <dbReference type="RuleBase" id="RU000363"/>
    </source>
</evidence>
<sequence length="289" mass="30359">MTRNSPPTALITGTSTGIGLAAAVGLAQAGFRVTATMRDLTRADTLRRAAEAEGVTLDIAPLDVTDGASVEAGIRRMIDRYGRLDVLVNNAGAGFVGTTEQMTVEEARRVFEVNFFGVWRVTQVALPHMRAAGRGRIISVSSIGGLVGRPFNDAYCGAKFALEGMMESLAPVAAAFGVSVSLIEPGAVATPFVTNAVGLDRAQDPSDPYAPLLGTYLETLRSAFAGQASQRPEEVAQVIIQAATEAHPAPRYQTSAHVRAQVVQKWADPSGRALLSDSQRLLGVVPAQG</sequence>
<protein>
    <submittedName>
        <fullName evidence="5">NADP-dependent 3-hydroxy acid dehydrogenase YdfG</fullName>
    </submittedName>
</protein>
<organism evidence="5 6">
    <name type="scientific">Deinococcus hopiensis KR-140</name>
    <dbReference type="NCBI Taxonomy" id="695939"/>
    <lineage>
        <taxon>Bacteria</taxon>
        <taxon>Thermotogati</taxon>
        <taxon>Deinococcota</taxon>
        <taxon>Deinococci</taxon>
        <taxon>Deinococcales</taxon>
        <taxon>Deinococcaceae</taxon>
        <taxon>Deinococcus</taxon>
    </lineage>
</organism>
<dbReference type="PANTHER" id="PTHR43976">
    <property type="entry name" value="SHORT CHAIN DEHYDROGENASE"/>
    <property type="match status" value="1"/>
</dbReference>
<dbReference type="AlphaFoldDB" id="A0A1W1VCI9"/>
<dbReference type="SMART" id="SM00822">
    <property type="entry name" value="PKS_KR"/>
    <property type="match status" value="1"/>
</dbReference>
<dbReference type="STRING" id="695939.SAMN00790413_00942"/>
<accession>A0A1W1VCI9</accession>
<dbReference type="Gene3D" id="3.40.50.720">
    <property type="entry name" value="NAD(P)-binding Rossmann-like Domain"/>
    <property type="match status" value="1"/>
</dbReference>
<comment type="similarity">
    <text evidence="1 3">Belongs to the short-chain dehydrogenases/reductases (SDR) family.</text>
</comment>
<evidence type="ECO:0000313" key="5">
    <source>
        <dbReference type="EMBL" id="SMB90933.1"/>
    </source>
</evidence>
<dbReference type="InterPro" id="IPR057326">
    <property type="entry name" value="KR_dom"/>
</dbReference>
<reference evidence="5 6" key="1">
    <citation type="submission" date="2017-04" db="EMBL/GenBank/DDBJ databases">
        <authorList>
            <person name="Afonso C.L."/>
            <person name="Miller P.J."/>
            <person name="Scott M.A."/>
            <person name="Spackman E."/>
            <person name="Goraichik I."/>
            <person name="Dimitrov K.M."/>
            <person name="Suarez D.L."/>
            <person name="Swayne D.E."/>
        </authorList>
    </citation>
    <scope>NUCLEOTIDE SEQUENCE [LARGE SCALE GENOMIC DNA]</scope>
    <source>
        <strain evidence="5 6">KR-140</strain>
    </source>
</reference>
<dbReference type="PRINTS" id="PR00080">
    <property type="entry name" value="SDRFAMILY"/>
</dbReference>
<evidence type="ECO:0000256" key="2">
    <source>
        <dbReference type="ARBA" id="ARBA00023002"/>
    </source>
</evidence>
<dbReference type="InterPro" id="IPR051911">
    <property type="entry name" value="SDR_oxidoreductase"/>
</dbReference>
<dbReference type="Pfam" id="PF00106">
    <property type="entry name" value="adh_short"/>
    <property type="match status" value="1"/>
</dbReference>
<evidence type="ECO:0000256" key="1">
    <source>
        <dbReference type="ARBA" id="ARBA00006484"/>
    </source>
</evidence>
<evidence type="ECO:0000313" key="6">
    <source>
        <dbReference type="Proteomes" id="UP000192582"/>
    </source>
</evidence>
<dbReference type="PROSITE" id="PS00061">
    <property type="entry name" value="ADH_SHORT"/>
    <property type="match status" value="1"/>
</dbReference>
<proteinExistence type="inferred from homology"/>
<feature type="domain" description="Ketoreductase" evidence="4">
    <location>
        <begin position="7"/>
        <end position="208"/>
    </location>
</feature>
<dbReference type="InterPro" id="IPR036291">
    <property type="entry name" value="NAD(P)-bd_dom_sf"/>
</dbReference>
<dbReference type="OrthoDB" id="9775296at2"/>
<keyword evidence="2" id="KW-0560">Oxidoreductase</keyword>
<evidence type="ECO:0000259" key="4">
    <source>
        <dbReference type="SMART" id="SM00822"/>
    </source>
</evidence>
<dbReference type="Proteomes" id="UP000192582">
    <property type="component" value="Unassembled WGS sequence"/>
</dbReference>
<dbReference type="PRINTS" id="PR00081">
    <property type="entry name" value="GDHRDH"/>
</dbReference>
<dbReference type="CDD" id="cd05374">
    <property type="entry name" value="17beta-HSD-like_SDR_c"/>
    <property type="match status" value="1"/>
</dbReference>
<dbReference type="EMBL" id="FWWU01000009">
    <property type="protein sequence ID" value="SMB90933.1"/>
    <property type="molecule type" value="Genomic_DNA"/>
</dbReference>